<evidence type="ECO:0000256" key="1">
    <source>
        <dbReference type="SAM" id="MobiDB-lite"/>
    </source>
</evidence>
<keyword evidence="3" id="KW-1185">Reference proteome</keyword>
<dbReference type="Proteomes" id="UP000765509">
    <property type="component" value="Unassembled WGS sequence"/>
</dbReference>
<feature type="compositionally biased region" description="Polar residues" evidence="1">
    <location>
        <begin position="24"/>
        <end position="54"/>
    </location>
</feature>
<comment type="caution">
    <text evidence="2">The sequence shown here is derived from an EMBL/GenBank/DDBJ whole genome shotgun (WGS) entry which is preliminary data.</text>
</comment>
<dbReference type="EMBL" id="AVOT02000300">
    <property type="protein sequence ID" value="MBW0462189.1"/>
    <property type="molecule type" value="Genomic_DNA"/>
</dbReference>
<accession>A0A9Q3GCC4</accession>
<evidence type="ECO:0000313" key="2">
    <source>
        <dbReference type="EMBL" id="MBW0462189.1"/>
    </source>
</evidence>
<proteinExistence type="predicted"/>
<reference evidence="2" key="1">
    <citation type="submission" date="2021-03" db="EMBL/GenBank/DDBJ databases">
        <title>Draft genome sequence of rust myrtle Austropuccinia psidii MF-1, a brazilian biotype.</title>
        <authorList>
            <person name="Quecine M.C."/>
            <person name="Pachon D.M.R."/>
            <person name="Bonatelli M.L."/>
            <person name="Correr F.H."/>
            <person name="Franceschini L.M."/>
            <person name="Leite T.F."/>
            <person name="Margarido G.R.A."/>
            <person name="Almeida C.A."/>
            <person name="Ferrarezi J.A."/>
            <person name="Labate C.A."/>
        </authorList>
    </citation>
    <scope>NUCLEOTIDE SEQUENCE</scope>
    <source>
        <strain evidence="2">MF-1</strain>
    </source>
</reference>
<feature type="compositionally biased region" description="Basic and acidic residues" evidence="1">
    <location>
        <begin position="12"/>
        <end position="23"/>
    </location>
</feature>
<organism evidence="2 3">
    <name type="scientific">Austropuccinia psidii MF-1</name>
    <dbReference type="NCBI Taxonomy" id="1389203"/>
    <lineage>
        <taxon>Eukaryota</taxon>
        <taxon>Fungi</taxon>
        <taxon>Dikarya</taxon>
        <taxon>Basidiomycota</taxon>
        <taxon>Pucciniomycotina</taxon>
        <taxon>Pucciniomycetes</taxon>
        <taxon>Pucciniales</taxon>
        <taxon>Sphaerophragmiaceae</taxon>
        <taxon>Austropuccinia</taxon>
    </lineage>
</organism>
<feature type="compositionally biased region" description="Polar residues" evidence="1">
    <location>
        <begin position="1"/>
        <end position="11"/>
    </location>
</feature>
<protein>
    <submittedName>
        <fullName evidence="2">Uncharacterized protein</fullName>
    </submittedName>
</protein>
<gene>
    <name evidence="2" type="ORF">O181_001904</name>
</gene>
<dbReference type="AlphaFoldDB" id="A0A9Q3GCC4"/>
<name>A0A9Q3GCC4_9BASI</name>
<sequence>MSPTQSETNGEPTRDNFTTHEEGTQANSELTHPQMPLTQSIVDQSEMIQQSNQAHKAPKVEKRASQREQQRWLKAELSYNVHGMISVVHAHFLFLLKVKDKNFLSLPAPPST</sequence>
<evidence type="ECO:0000313" key="3">
    <source>
        <dbReference type="Proteomes" id="UP000765509"/>
    </source>
</evidence>
<feature type="region of interest" description="Disordered" evidence="1">
    <location>
        <begin position="1"/>
        <end position="66"/>
    </location>
</feature>